<dbReference type="InterPro" id="IPR001810">
    <property type="entry name" value="F-box_dom"/>
</dbReference>
<dbReference type="SUPFAM" id="SSF81383">
    <property type="entry name" value="F-box domain"/>
    <property type="match status" value="1"/>
</dbReference>
<dbReference type="InterPro" id="IPR036047">
    <property type="entry name" value="F-box-like_dom_sf"/>
</dbReference>
<sequence length="1219" mass="132736">MQPGLVKTPLNHLVEPDSPHPAQPAISARHGPGSCCDRDRERLPASAASPDAGPFSVQPSGYDGADGRPDDGSAPDVTLFGHQRQQYAPQDPGRLIAAEGNKLPMAVTVTVTVAGQRITEYENASIAPAPCRTSRPSLAFRVTHGPPSTGVKLTDFPNEILTQILSHLHPDSHAAVALVSKRFYALVTTPYAWRAAFLRYFPGQDALADHVKYRVGSKPTDSSDYIRSEVRYFTRLTPLSSWRSEYLLRTRLLRSVVRGKPGVAGAAVRSSCQSGKKATAVLTYNPKLPWLVTSLHADFTGGRKGPRAIHGSADLGMATFSDPTTGRIEKLGLDDPFSFQQLDEVFPDLEYWGLGDGPAAVPNVIDVSQHYGLAGGEGFPGGHVYYKAPGQLRGRYLGRERSALDPLPPDIPKIPELSEAISCVWIAKSSNVPTITQSMVGIMVGSTLGVVTSYALGRESTGPRYADGDITARWVLSPGVPIVDIKVDDHYCYRRKALGRVWAVALNALGEVFYLTEVPEPVPAREKVENKINAAWRAGRTAYWELIESTRRRPRLDEFNKTSVSDTSFPRSPANSMGLSKEQIAADARQIEQLMRQPPTYFRRAFEGWDMLRRLEVDFAAGSEGGDGEAIFVITCGDQHGGRPSIRRHRGSLLGGNVTETGQKATPEDFRVALSTLGLGRSNSGSSPARAANSHEWQVAELAFTQRHGLEITASAVDQSMYAVVAAFEDPLLSSSQTVTPNPAATPIAKQPLGEIPGRRARLLAVGTNAGSIFVWNTRDGAESVIHPLRIIQTESPEVTSLALSSLYLVHGGSDSLVQVWDPLASSPDPIRTINAKSNGRIPRHLLNANPALAQANYFSVRAIFLDPDPTALRGILACGTYVRFWNYSSSSTTQHSGRKRRHRHHHDIVHGAGGARRNSNTVESHIAAEQAELRRERERREKELERLRRKYVGDGWMGELTEEEALQYARIISEEAYLLEEQRRLSVASTSDKASTAEAVSGRDTASSVGSVETITPEPSLSGAAAAPTVLEPSATSSSSNLEGRQLRNEHDDQYDSDYEAQLQHAIRLSLMEAGCDADTVVSVDENVSQSSLATHYGHEFKVKKTKTKSTSRKEKGKAPLLAPGAKTMESGSYHYSGGSGVRFDEGPNIMPDEVGFRADFDTGIDDDLALALRLSLEEEERRLRRANNGVVGVFSNVDEYVPLSERGERGKGKEKSM</sequence>
<dbReference type="Gene3D" id="1.20.1280.50">
    <property type="match status" value="1"/>
</dbReference>
<keyword evidence="4" id="KW-1185">Reference proteome</keyword>
<feature type="region of interest" description="Disordered" evidence="1">
    <location>
        <begin position="1"/>
        <end position="76"/>
    </location>
</feature>
<dbReference type="InterPro" id="IPR027040">
    <property type="entry name" value="PSMD4"/>
</dbReference>
<dbReference type="STRING" id="759272.G0S670"/>
<dbReference type="GO" id="GO:0031593">
    <property type="term" value="F:polyubiquitin modification-dependent protein binding"/>
    <property type="evidence" value="ECO:0007669"/>
    <property type="project" value="TreeGrafter"/>
</dbReference>
<proteinExistence type="predicted"/>
<dbReference type="PANTHER" id="PTHR10223:SF2">
    <property type="entry name" value="F-BOX AND WD DOMAIN PROTEIN (AFU_ORTHOLOGUE AFUA_6G11400)"/>
    <property type="match status" value="1"/>
</dbReference>
<dbReference type="InterPro" id="IPR015943">
    <property type="entry name" value="WD40/YVTN_repeat-like_dom_sf"/>
</dbReference>
<dbReference type="GO" id="GO:0008540">
    <property type="term" value="C:proteasome regulatory particle, base subcomplex"/>
    <property type="evidence" value="ECO:0007669"/>
    <property type="project" value="TreeGrafter"/>
</dbReference>
<accession>G0S670</accession>
<dbReference type="eggNOG" id="KOG0274">
    <property type="taxonomic scope" value="Eukaryota"/>
</dbReference>
<dbReference type="OrthoDB" id="2095648at2759"/>
<dbReference type="PANTHER" id="PTHR10223">
    <property type="entry name" value="26S PROTEASOME NON-ATPASE REGULATORY SUBUNIT 4"/>
    <property type="match status" value="1"/>
</dbReference>
<reference evidence="3 4" key="1">
    <citation type="journal article" date="2011" name="Cell">
        <title>Insight into structure and assembly of the nuclear pore complex by utilizing the genome of a eukaryotic thermophile.</title>
        <authorList>
            <person name="Amlacher S."/>
            <person name="Sarges P."/>
            <person name="Flemming D."/>
            <person name="van Noort V."/>
            <person name="Kunze R."/>
            <person name="Devos D.P."/>
            <person name="Arumugam M."/>
            <person name="Bork P."/>
            <person name="Hurt E."/>
        </authorList>
    </citation>
    <scope>NUCLEOTIDE SEQUENCE [LARGE SCALE GENOMIC DNA]</scope>
    <source>
        <strain evidence="4">DSM 1495 / CBS 144.50 / IMI 039719</strain>
    </source>
</reference>
<evidence type="ECO:0000313" key="3">
    <source>
        <dbReference type="EMBL" id="EGS21578.1"/>
    </source>
</evidence>
<dbReference type="KEGG" id="cthr:CTHT_0034400"/>
<protein>
    <submittedName>
        <fullName evidence="3">Ubiquitin-interacting motif-containing protein</fullName>
    </submittedName>
</protein>
<dbReference type="HOGENOM" id="CLU_009186_0_0_1"/>
<dbReference type="PROSITE" id="PS50330">
    <property type="entry name" value="UIM"/>
    <property type="match status" value="1"/>
</dbReference>
<dbReference type="EMBL" id="GL988041">
    <property type="protein sequence ID" value="EGS21578.1"/>
    <property type="molecule type" value="Genomic_DNA"/>
</dbReference>
<dbReference type="InterPro" id="IPR036322">
    <property type="entry name" value="WD40_repeat_dom_sf"/>
</dbReference>
<dbReference type="Gene3D" id="2.130.10.10">
    <property type="entry name" value="YVTN repeat-like/Quinoprotein amine dehydrogenase"/>
    <property type="match status" value="1"/>
</dbReference>
<evidence type="ECO:0000256" key="1">
    <source>
        <dbReference type="SAM" id="MobiDB-lite"/>
    </source>
</evidence>
<name>G0S670_CHATD</name>
<dbReference type="AlphaFoldDB" id="G0S670"/>
<feature type="compositionally biased region" description="Polar residues" evidence="1">
    <location>
        <begin position="1005"/>
        <end position="1020"/>
    </location>
</feature>
<dbReference type="Pfam" id="PF12937">
    <property type="entry name" value="F-box-like"/>
    <property type="match status" value="1"/>
</dbReference>
<gene>
    <name evidence="3" type="ORF">CTHT_0034400</name>
</gene>
<dbReference type="GO" id="GO:0043161">
    <property type="term" value="P:proteasome-mediated ubiquitin-dependent protein catabolic process"/>
    <property type="evidence" value="ECO:0007669"/>
    <property type="project" value="TreeGrafter"/>
</dbReference>
<dbReference type="GO" id="GO:0005829">
    <property type="term" value="C:cytosol"/>
    <property type="evidence" value="ECO:0007669"/>
    <property type="project" value="TreeGrafter"/>
</dbReference>
<dbReference type="SUPFAM" id="SSF50978">
    <property type="entry name" value="WD40 repeat-like"/>
    <property type="match status" value="1"/>
</dbReference>
<dbReference type="GeneID" id="18257478"/>
<dbReference type="CDD" id="cd09917">
    <property type="entry name" value="F-box_SF"/>
    <property type="match status" value="1"/>
</dbReference>
<organism evidence="4">
    <name type="scientific">Chaetomium thermophilum (strain DSM 1495 / CBS 144.50 / IMI 039719)</name>
    <name type="common">Thermochaetoides thermophila</name>
    <dbReference type="NCBI Taxonomy" id="759272"/>
    <lineage>
        <taxon>Eukaryota</taxon>
        <taxon>Fungi</taxon>
        <taxon>Dikarya</taxon>
        <taxon>Ascomycota</taxon>
        <taxon>Pezizomycotina</taxon>
        <taxon>Sordariomycetes</taxon>
        <taxon>Sordariomycetidae</taxon>
        <taxon>Sordariales</taxon>
        <taxon>Chaetomiaceae</taxon>
        <taxon>Thermochaetoides</taxon>
    </lineage>
</organism>
<dbReference type="SMART" id="SM00726">
    <property type="entry name" value="UIM"/>
    <property type="match status" value="2"/>
</dbReference>
<dbReference type="RefSeq" id="XP_006693874.1">
    <property type="nucleotide sequence ID" value="XM_006693811.1"/>
</dbReference>
<evidence type="ECO:0000313" key="4">
    <source>
        <dbReference type="Proteomes" id="UP000008066"/>
    </source>
</evidence>
<dbReference type="GO" id="GO:0005634">
    <property type="term" value="C:nucleus"/>
    <property type="evidence" value="ECO:0007669"/>
    <property type="project" value="TreeGrafter"/>
</dbReference>
<evidence type="ECO:0000259" key="2">
    <source>
        <dbReference type="PROSITE" id="PS50181"/>
    </source>
</evidence>
<feature type="domain" description="F-box" evidence="2">
    <location>
        <begin position="150"/>
        <end position="196"/>
    </location>
</feature>
<feature type="region of interest" description="Disordered" evidence="1">
    <location>
        <begin position="989"/>
        <end position="1025"/>
    </location>
</feature>
<dbReference type="Proteomes" id="UP000008066">
    <property type="component" value="Unassembled WGS sequence"/>
</dbReference>
<dbReference type="InterPro" id="IPR003903">
    <property type="entry name" value="UIM_dom"/>
</dbReference>
<dbReference type="OMA" id="GPHPTYE"/>
<dbReference type="PROSITE" id="PS50181">
    <property type="entry name" value="FBOX"/>
    <property type="match status" value="1"/>
</dbReference>
<feature type="region of interest" description="Disordered" evidence="1">
    <location>
        <begin position="1105"/>
        <end position="1133"/>
    </location>
</feature>
<dbReference type="SMART" id="SM00256">
    <property type="entry name" value="FBOX"/>
    <property type="match status" value="1"/>
</dbReference>